<dbReference type="Proteomes" id="UP000000492">
    <property type="component" value="Chromosome"/>
</dbReference>
<name>F8E0I3_CORRG</name>
<evidence type="ECO:0000256" key="6">
    <source>
        <dbReference type="SAM" id="SignalP"/>
    </source>
</evidence>
<reference evidence="7 8" key="1">
    <citation type="journal article" date="2012" name="BMC Genomics">
        <title>Complete genome sequence, lifestyle, and multi-drug resistance of the human pathogen Corynebacterium resistens DSM 45100 isolated from blood samples of a leukemia patient.</title>
        <authorList>
            <person name="Schroder J."/>
            <person name="Maus I."/>
            <person name="Meyer K."/>
            <person name="Wordemann S."/>
            <person name="Blom J."/>
            <person name="Jaenicke S."/>
            <person name="Schneider J."/>
            <person name="Trost E."/>
            <person name="Tauch A."/>
        </authorList>
    </citation>
    <scope>NUCLEOTIDE SEQUENCE [LARGE SCALE GENOMIC DNA]</scope>
    <source>
        <strain evidence="8">DSM 45100 / JCM 12819 / CCUG 50093 / GTC 2026 / SICGH 158</strain>
    </source>
</reference>
<dbReference type="GO" id="GO:0007155">
    <property type="term" value="P:cell adhesion"/>
    <property type="evidence" value="ECO:0007669"/>
    <property type="project" value="InterPro"/>
</dbReference>
<dbReference type="AlphaFoldDB" id="F8E0I3"/>
<dbReference type="InterPro" id="IPR006127">
    <property type="entry name" value="ZnuA-like"/>
</dbReference>
<dbReference type="CDD" id="cd01137">
    <property type="entry name" value="PsaA"/>
    <property type="match status" value="1"/>
</dbReference>
<keyword evidence="2 5" id="KW-0813">Transport</keyword>
<dbReference type="GO" id="GO:0030313">
    <property type="term" value="C:cell envelope"/>
    <property type="evidence" value="ECO:0007669"/>
    <property type="project" value="UniProtKB-SubCell"/>
</dbReference>
<accession>F8E0I3</accession>
<dbReference type="STRING" id="662755.CRES_1620"/>
<keyword evidence="3" id="KW-0479">Metal-binding</keyword>
<protein>
    <submittedName>
        <fullName evidence="7">Manganese ABC transport system substrate-binding protein</fullName>
    </submittedName>
</protein>
<keyword evidence="4 6" id="KW-0732">Signal</keyword>
<organism evidence="7 8">
    <name type="scientific">Corynebacterium resistens (strain DSM 45100 / JCM 12819 / GTC 2026 / SICGH 158)</name>
    <dbReference type="NCBI Taxonomy" id="662755"/>
    <lineage>
        <taxon>Bacteria</taxon>
        <taxon>Bacillati</taxon>
        <taxon>Actinomycetota</taxon>
        <taxon>Actinomycetes</taxon>
        <taxon>Mycobacteriales</taxon>
        <taxon>Corynebacteriaceae</taxon>
        <taxon>Corynebacterium</taxon>
    </lineage>
</organism>
<dbReference type="GO" id="GO:0030001">
    <property type="term" value="P:metal ion transport"/>
    <property type="evidence" value="ECO:0007669"/>
    <property type="project" value="InterPro"/>
</dbReference>
<dbReference type="KEGG" id="crd:CRES_1620"/>
<dbReference type="GO" id="GO:0046872">
    <property type="term" value="F:metal ion binding"/>
    <property type="evidence" value="ECO:0007669"/>
    <property type="project" value="UniProtKB-KW"/>
</dbReference>
<dbReference type="HOGENOM" id="CLU_016838_1_1_11"/>
<dbReference type="OrthoDB" id="9810636at2"/>
<keyword evidence="8" id="KW-1185">Reference proteome</keyword>
<dbReference type="EMBL" id="CP002857">
    <property type="protein sequence ID" value="AEI09973.1"/>
    <property type="molecule type" value="Genomic_DNA"/>
</dbReference>
<evidence type="ECO:0000256" key="1">
    <source>
        <dbReference type="ARBA" id="ARBA00004196"/>
    </source>
</evidence>
<dbReference type="Pfam" id="PF01297">
    <property type="entry name" value="ZnuA"/>
    <property type="match status" value="1"/>
</dbReference>
<evidence type="ECO:0000256" key="5">
    <source>
        <dbReference type="RuleBase" id="RU003512"/>
    </source>
</evidence>
<dbReference type="PANTHER" id="PTHR42953:SF1">
    <property type="entry name" value="METAL-BINDING PROTEIN HI_0362-RELATED"/>
    <property type="match status" value="1"/>
</dbReference>
<dbReference type="PANTHER" id="PTHR42953">
    <property type="entry name" value="HIGH-AFFINITY ZINC UPTAKE SYSTEM PROTEIN ZNUA-RELATED"/>
    <property type="match status" value="1"/>
</dbReference>
<dbReference type="SUPFAM" id="SSF53807">
    <property type="entry name" value="Helical backbone' metal receptor"/>
    <property type="match status" value="1"/>
</dbReference>
<sequence>MFSRRPRPSTRKVTIGLSLLTSIGLLSACGSSDTSSSADEKPVVMTTFTILEDMTKQVAGDLVDVHSLTSPGTEIHGYEPTPSDVATASKANLILSNGLGLEHWVDKVLEHSKAKRAEVTEGISPINIEGTQTPNPHAWMSPTNAVKYVDNIEKALVDLRPEHKDEIHQNADRYRDELRKVDHELHQGLEKLPQQSRTLVSCEGAFSYLTKDAHMKEGYIWPVNTEEEATPQQVAKAVKFVRENKVPAVFCESTVNTGGKEQIMRETGAKDGGTLYVDSLSDASGPVPTYLDLLRHDVSTIVSGLNNGEKQDNQQGHK</sequence>
<dbReference type="eggNOG" id="COG0803">
    <property type="taxonomic scope" value="Bacteria"/>
</dbReference>
<feature type="signal peptide" evidence="6">
    <location>
        <begin position="1"/>
        <end position="28"/>
    </location>
</feature>
<proteinExistence type="inferred from homology"/>
<dbReference type="Gene3D" id="3.40.50.1980">
    <property type="entry name" value="Nitrogenase molybdenum iron protein domain"/>
    <property type="match status" value="2"/>
</dbReference>
<feature type="chain" id="PRO_5038958388" evidence="6">
    <location>
        <begin position="29"/>
        <end position="318"/>
    </location>
</feature>
<dbReference type="PROSITE" id="PS51257">
    <property type="entry name" value="PROKAR_LIPOPROTEIN"/>
    <property type="match status" value="1"/>
</dbReference>
<dbReference type="InterPro" id="IPR006128">
    <property type="entry name" value="Lipoprotein_PsaA-like"/>
</dbReference>
<evidence type="ECO:0000256" key="2">
    <source>
        <dbReference type="ARBA" id="ARBA00022448"/>
    </source>
</evidence>
<evidence type="ECO:0000313" key="7">
    <source>
        <dbReference type="EMBL" id="AEI09973.1"/>
    </source>
</evidence>
<comment type="similarity">
    <text evidence="5">Belongs to the bacterial solute-binding protein 9 family.</text>
</comment>
<dbReference type="PRINTS" id="PR00690">
    <property type="entry name" value="ADHESNFAMILY"/>
</dbReference>
<dbReference type="PRINTS" id="PR00691">
    <property type="entry name" value="ADHESINB"/>
</dbReference>
<dbReference type="RefSeq" id="WP_013888961.1">
    <property type="nucleotide sequence ID" value="NC_015673.1"/>
</dbReference>
<evidence type="ECO:0000256" key="3">
    <source>
        <dbReference type="ARBA" id="ARBA00022723"/>
    </source>
</evidence>
<evidence type="ECO:0000256" key="4">
    <source>
        <dbReference type="ARBA" id="ARBA00022729"/>
    </source>
</evidence>
<dbReference type="InterPro" id="IPR006129">
    <property type="entry name" value="AdhesinB"/>
</dbReference>
<dbReference type="InterPro" id="IPR050492">
    <property type="entry name" value="Bact_metal-bind_prot9"/>
</dbReference>
<gene>
    <name evidence="7" type="primary">mntA</name>
    <name evidence="7" type="ordered locus">CRES_1620</name>
</gene>
<comment type="subcellular location">
    <subcellularLocation>
        <location evidence="1">Cell envelope</location>
    </subcellularLocation>
</comment>
<evidence type="ECO:0000313" key="8">
    <source>
        <dbReference type="Proteomes" id="UP000000492"/>
    </source>
</evidence>